<dbReference type="Proteomes" id="UP000019489">
    <property type="component" value="Unassembled WGS sequence"/>
</dbReference>
<dbReference type="OrthoDB" id="9800872at2"/>
<dbReference type="InterPro" id="IPR050229">
    <property type="entry name" value="GlpE_sulfurtransferase"/>
</dbReference>
<dbReference type="RefSeq" id="WP_034802581.1">
    <property type="nucleotide sequence ID" value="NZ_AWSA01000009.1"/>
</dbReference>
<dbReference type="EMBL" id="AWSA01000009">
    <property type="protein sequence ID" value="EWT02548.1"/>
    <property type="molecule type" value="Genomic_DNA"/>
</dbReference>
<accession>W9GCM0</accession>
<dbReference type="PANTHER" id="PTHR43031:SF1">
    <property type="entry name" value="PYRIDINE NUCLEOTIDE-DISULPHIDE OXIDOREDUCTASE"/>
    <property type="match status" value="1"/>
</dbReference>
<dbReference type="InterPro" id="IPR036873">
    <property type="entry name" value="Rhodanese-like_dom_sf"/>
</dbReference>
<dbReference type="InterPro" id="IPR001763">
    <property type="entry name" value="Rhodanese-like_dom"/>
</dbReference>
<comment type="caution">
    <text evidence="2">The sequence shown here is derived from an EMBL/GenBank/DDBJ whole genome shotgun (WGS) entry which is preliminary data.</text>
</comment>
<feature type="domain" description="Rhodanese" evidence="1">
    <location>
        <begin position="13"/>
        <end position="100"/>
    </location>
</feature>
<name>W9GCM0_9MICO</name>
<evidence type="ECO:0000313" key="3">
    <source>
        <dbReference type="Proteomes" id="UP000019489"/>
    </source>
</evidence>
<keyword evidence="3" id="KW-1185">Reference proteome</keyword>
<evidence type="ECO:0000259" key="1">
    <source>
        <dbReference type="PROSITE" id="PS50206"/>
    </source>
</evidence>
<dbReference type="SMART" id="SM00450">
    <property type="entry name" value="RHOD"/>
    <property type="match status" value="1"/>
</dbReference>
<evidence type="ECO:0000313" key="2">
    <source>
        <dbReference type="EMBL" id="EWT02548.1"/>
    </source>
</evidence>
<dbReference type="PROSITE" id="PS50206">
    <property type="entry name" value="RHODANESE_3"/>
    <property type="match status" value="1"/>
</dbReference>
<dbReference type="CDD" id="cd00158">
    <property type="entry name" value="RHOD"/>
    <property type="match status" value="1"/>
</dbReference>
<dbReference type="GO" id="GO:0016740">
    <property type="term" value="F:transferase activity"/>
    <property type="evidence" value="ECO:0007669"/>
    <property type="project" value="UniProtKB-KW"/>
</dbReference>
<protein>
    <submittedName>
        <fullName evidence="2">Sulfurtransferase</fullName>
    </submittedName>
</protein>
<reference evidence="2 3" key="1">
    <citation type="submission" date="2013-08" db="EMBL/GenBank/DDBJ databases">
        <title>Intrasporangium oryzae NRRL B-24470.</title>
        <authorList>
            <person name="Liu H."/>
            <person name="Wang G."/>
        </authorList>
    </citation>
    <scope>NUCLEOTIDE SEQUENCE [LARGE SCALE GENOMIC DNA]</scope>
    <source>
        <strain evidence="2 3">NRRL B-24470</strain>
    </source>
</reference>
<dbReference type="Gene3D" id="3.40.250.10">
    <property type="entry name" value="Rhodanese-like domain"/>
    <property type="match status" value="1"/>
</dbReference>
<dbReference type="PANTHER" id="PTHR43031">
    <property type="entry name" value="FAD-DEPENDENT OXIDOREDUCTASE"/>
    <property type="match status" value="1"/>
</dbReference>
<dbReference type="SUPFAM" id="SSF52821">
    <property type="entry name" value="Rhodanese/Cell cycle control phosphatase"/>
    <property type="match status" value="1"/>
</dbReference>
<gene>
    <name evidence="2" type="ORF">N865_02425</name>
</gene>
<dbReference type="STRING" id="1386089.N865_02425"/>
<organism evidence="2 3">
    <name type="scientific">Intrasporangium oryzae NRRL B-24470</name>
    <dbReference type="NCBI Taxonomy" id="1386089"/>
    <lineage>
        <taxon>Bacteria</taxon>
        <taxon>Bacillati</taxon>
        <taxon>Actinomycetota</taxon>
        <taxon>Actinomycetes</taxon>
        <taxon>Micrococcales</taxon>
        <taxon>Intrasporangiaceae</taxon>
        <taxon>Intrasporangium</taxon>
    </lineage>
</organism>
<dbReference type="Pfam" id="PF00581">
    <property type="entry name" value="Rhodanese"/>
    <property type="match status" value="1"/>
</dbReference>
<proteinExistence type="predicted"/>
<keyword evidence="2" id="KW-0808">Transferase</keyword>
<sequence length="107" mass="11163">MTHASIAQLAAARADGAVVIDVREPGEYVGGHVPGAILMPMAQLPSRVAELDRTRPVWVICASGNRSQAMASYLAHAGFDARTVDGGTSEWIRSGHPVVTGLRADAA</sequence>
<dbReference type="eggNOG" id="COG0607">
    <property type="taxonomic scope" value="Bacteria"/>
</dbReference>
<dbReference type="AlphaFoldDB" id="W9GCM0"/>